<dbReference type="AlphaFoldDB" id="U7R891"/>
<evidence type="ECO:0000256" key="14">
    <source>
        <dbReference type="ARBA" id="ARBA00032877"/>
    </source>
</evidence>
<dbReference type="GO" id="GO:0043597">
    <property type="term" value="C:cytoplasmic replication fork"/>
    <property type="evidence" value="ECO:0007669"/>
    <property type="project" value="TreeGrafter"/>
</dbReference>
<dbReference type="InterPro" id="IPR013825">
    <property type="entry name" value="Topo_IA_cen_sub2"/>
</dbReference>
<evidence type="ECO:0000256" key="4">
    <source>
        <dbReference type="ARBA" id="ARBA00022723"/>
    </source>
</evidence>
<dbReference type="InterPro" id="IPR013497">
    <property type="entry name" value="Topo_IA_cen"/>
</dbReference>
<dbReference type="EMBL" id="AXDT01000012">
    <property type="protein sequence ID" value="ERT14906.1"/>
    <property type="molecule type" value="Genomic_DNA"/>
</dbReference>
<organism evidence="17 18">
    <name type="scientific">Photorhabdus temperata J3</name>
    <dbReference type="NCBI Taxonomy" id="1389415"/>
    <lineage>
        <taxon>Bacteria</taxon>
        <taxon>Pseudomonadati</taxon>
        <taxon>Pseudomonadota</taxon>
        <taxon>Gammaproteobacteria</taxon>
        <taxon>Enterobacterales</taxon>
        <taxon>Morganellaceae</taxon>
        <taxon>Photorhabdus</taxon>
    </lineage>
</organism>
<keyword evidence="9" id="KW-0238">DNA-binding</keyword>
<dbReference type="Pfam" id="PF01131">
    <property type="entry name" value="Topoisom_bac"/>
    <property type="match status" value="1"/>
</dbReference>
<dbReference type="PROSITE" id="PS50880">
    <property type="entry name" value="TOPRIM"/>
    <property type="match status" value="1"/>
</dbReference>
<dbReference type="Pfam" id="PF01751">
    <property type="entry name" value="Toprim"/>
    <property type="match status" value="1"/>
</dbReference>
<dbReference type="NCBIfam" id="NF005829">
    <property type="entry name" value="PRK07726.1"/>
    <property type="match status" value="1"/>
</dbReference>
<evidence type="ECO:0000256" key="6">
    <source>
        <dbReference type="ARBA" id="ARBA00022771"/>
    </source>
</evidence>
<accession>U7R891</accession>
<keyword evidence="10" id="KW-0413">Isomerase</keyword>
<dbReference type="SUPFAM" id="SSF56712">
    <property type="entry name" value="Prokaryotic type I DNA topoisomerase"/>
    <property type="match status" value="1"/>
</dbReference>
<dbReference type="Proteomes" id="UP000017133">
    <property type="component" value="Unassembled WGS sequence"/>
</dbReference>
<feature type="domain" description="Toprim" evidence="15">
    <location>
        <begin position="1"/>
        <end position="133"/>
    </location>
</feature>
<keyword evidence="18" id="KW-1185">Reference proteome</keyword>
<dbReference type="PRINTS" id="PR00417">
    <property type="entry name" value="PRTPISMRASEI"/>
</dbReference>
<dbReference type="RefSeq" id="WP_023043465.1">
    <property type="nucleotide sequence ID" value="NZ_AXDT01000012.1"/>
</dbReference>
<dbReference type="InterPro" id="IPR013826">
    <property type="entry name" value="Topo_IA_cen_sub3"/>
</dbReference>
<keyword evidence="6" id="KW-0863">Zinc-finger</keyword>
<dbReference type="NCBIfam" id="TIGR01056">
    <property type="entry name" value="topB"/>
    <property type="match status" value="1"/>
</dbReference>
<dbReference type="GO" id="GO:0003677">
    <property type="term" value="F:DNA binding"/>
    <property type="evidence" value="ECO:0007669"/>
    <property type="project" value="UniProtKB-KW"/>
</dbReference>
<dbReference type="InterPro" id="IPR023405">
    <property type="entry name" value="Topo_IA_core_domain"/>
</dbReference>
<dbReference type="InterPro" id="IPR003602">
    <property type="entry name" value="Topo_IA_DNA-bd_dom"/>
</dbReference>
<evidence type="ECO:0000313" key="18">
    <source>
        <dbReference type="Proteomes" id="UP000017133"/>
    </source>
</evidence>
<dbReference type="Pfam" id="PF01396">
    <property type="entry name" value="Zn_ribbon_Top1"/>
    <property type="match status" value="1"/>
</dbReference>
<evidence type="ECO:0000256" key="10">
    <source>
        <dbReference type="ARBA" id="ARBA00023235"/>
    </source>
</evidence>
<dbReference type="GO" id="GO:0008270">
    <property type="term" value="F:zinc ion binding"/>
    <property type="evidence" value="ECO:0007669"/>
    <property type="project" value="UniProtKB-KW"/>
</dbReference>
<keyword evidence="5" id="KW-0677">Repeat</keyword>
<dbReference type="GO" id="GO:0003917">
    <property type="term" value="F:DNA topoisomerase type I (single strand cut, ATP-independent) activity"/>
    <property type="evidence" value="ECO:0007669"/>
    <property type="project" value="UniProtKB-EC"/>
</dbReference>
<evidence type="ECO:0000256" key="7">
    <source>
        <dbReference type="ARBA" id="ARBA00022833"/>
    </source>
</evidence>
<keyword evidence="4" id="KW-0479">Metal-binding</keyword>
<dbReference type="Gene3D" id="3.40.50.140">
    <property type="match status" value="1"/>
</dbReference>
<dbReference type="InterPro" id="IPR025589">
    <property type="entry name" value="Toprim_C_rpt"/>
</dbReference>
<dbReference type="Gene3D" id="3.30.65.10">
    <property type="entry name" value="Bacterial Topoisomerase I, domain 1"/>
    <property type="match status" value="1"/>
</dbReference>
<comment type="caution">
    <text evidence="17">The sequence shown here is derived from an EMBL/GenBank/DDBJ whole genome shotgun (WGS) entry which is preliminary data.</text>
</comment>
<dbReference type="SMART" id="SM00436">
    <property type="entry name" value="TOP1Bc"/>
    <property type="match status" value="1"/>
</dbReference>
<dbReference type="Pfam" id="PF13342">
    <property type="entry name" value="Toprim_Crpt"/>
    <property type="match status" value="1"/>
</dbReference>
<evidence type="ECO:0000259" key="16">
    <source>
        <dbReference type="PROSITE" id="PS52039"/>
    </source>
</evidence>
<dbReference type="EC" id="5.6.2.1" evidence="3"/>
<dbReference type="Gene3D" id="1.10.460.10">
    <property type="entry name" value="Topoisomerase I, domain 2"/>
    <property type="match status" value="1"/>
</dbReference>
<dbReference type="InterPro" id="IPR013498">
    <property type="entry name" value="Topo_IA_Znf"/>
</dbReference>
<dbReference type="Gene3D" id="1.10.290.10">
    <property type="entry name" value="Topoisomerase I, domain 4"/>
    <property type="match status" value="1"/>
</dbReference>
<dbReference type="PROSITE" id="PS52039">
    <property type="entry name" value="TOPO_IA_2"/>
    <property type="match status" value="1"/>
</dbReference>
<dbReference type="PANTHER" id="PTHR11390:SF21">
    <property type="entry name" value="DNA TOPOISOMERASE 3-ALPHA"/>
    <property type="match status" value="1"/>
</dbReference>
<gene>
    <name evidence="17" type="ORF">O185_01190</name>
</gene>
<dbReference type="Gene3D" id="2.70.20.10">
    <property type="entry name" value="Topoisomerase I, domain 3"/>
    <property type="match status" value="1"/>
</dbReference>
<name>U7R891_PHOTE</name>
<evidence type="ECO:0000256" key="5">
    <source>
        <dbReference type="ARBA" id="ARBA00022737"/>
    </source>
</evidence>
<dbReference type="GO" id="GO:0006265">
    <property type="term" value="P:DNA topological change"/>
    <property type="evidence" value="ECO:0007669"/>
    <property type="project" value="InterPro"/>
</dbReference>
<evidence type="ECO:0000256" key="13">
    <source>
        <dbReference type="ARBA" id="ARBA00032235"/>
    </source>
</evidence>
<dbReference type="SUPFAM" id="SSF57783">
    <property type="entry name" value="Zinc beta-ribbon"/>
    <property type="match status" value="1"/>
</dbReference>
<evidence type="ECO:0000256" key="9">
    <source>
        <dbReference type="ARBA" id="ARBA00023125"/>
    </source>
</evidence>
<dbReference type="GO" id="GO:0006281">
    <property type="term" value="P:DNA repair"/>
    <property type="evidence" value="ECO:0007669"/>
    <property type="project" value="TreeGrafter"/>
</dbReference>
<evidence type="ECO:0000259" key="15">
    <source>
        <dbReference type="PROSITE" id="PS50880"/>
    </source>
</evidence>
<evidence type="ECO:0000256" key="11">
    <source>
        <dbReference type="ARBA" id="ARBA00030003"/>
    </source>
</evidence>
<evidence type="ECO:0000313" key="17">
    <source>
        <dbReference type="EMBL" id="ERT14906.1"/>
    </source>
</evidence>
<dbReference type="CDD" id="cd03362">
    <property type="entry name" value="TOPRIM_TopoIA_TopoIII"/>
    <property type="match status" value="1"/>
</dbReference>
<evidence type="ECO:0000256" key="3">
    <source>
        <dbReference type="ARBA" id="ARBA00012891"/>
    </source>
</evidence>
<dbReference type="InterPro" id="IPR034144">
    <property type="entry name" value="TOPRIM_TopoIII"/>
</dbReference>
<comment type="similarity">
    <text evidence="2">Belongs to the type IA topoisomerase family.</text>
</comment>
<dbReference type="InterPro" id="IPR005738">
    <property type="entry name" value="TopoIII"/>
</dbReference>
<evidence type="ECO:0000256" key="2">
    <source>
        <dbReference type="ARBA" id="ARBA00009446"/>
    </source>
</evidence>
<dbReference type="InterPro" id="IPR000380">
    <property type="entry name" value="Topo_IA"/>
</dbReference>
<evidence type="ECO:0000256" key="12">
    <source>
        <dbReference type="ARBA" id="ARBA00031985"/>
    </source>
</evidence>
<dbReference type="GO" id="GO:0006310">
    <property type="term" value="P:DNA recombination"/>
    <property type="evidence" value="ECO:0007669"/>
    <property type="project" value="TreeGrafter"/>
</dbReference>
<dbReference type="SMART" id="SM00493">
    <property type="entry name" value="TOPRIM"/>
    <property type="match status" value="1"/>
</dbReference>
<evidence type="ECO:0000256" key="8">
    <source>
        <dbReference type="ARBA" id="ARBA00023029"/>
    </source>
</evidence>
<proteinExistence type="inferred from homology"/>
<protein>
    <recommendedName>
        <fullName evidence="3">DNA topoisomerase</fullName>
        <ecNumber evidence="3">5.6.2.1</ecNumber>
    </recommendedName>
    <alternativeName>
        <fullName evidence="14">Omega-protein</fullName>
    </alternativeName>
    <alternativeName>
        <fullName evidence="13">Relaxing enzyme</fullName>
    </alternativeName>
    <alternativeName>
        <fullName evidence="11">Swivelase</fullName>
    </alternativeName>
    <alternativeName>
        <fullName evidence="12">Untwisting enzyme</fullName>
    </alternativeName>
</protein>
<keyword evidence="8" id="KW-0799">Topoisomerase</keyword>
<feature type="domain" description="Topo IA-type catalytic" evidence="16">
    <location>
        <begin position="149"/>
        <end position="610"/>
    </location>
</feature>
<evidence type="ECO:0000256" key="1">
    <source>
        <dbReference type="ARBA" id="ARBA00000213"/>
    </source>
</evidence>
<dbReference type="PANTHER" id="PTHR11390">
    <property type="entry name" value="PROKARYOTIC DNA TOPOISOMERASE"/>
    <property type="match status" value="1"/>
</dbReference>
<reference evidence="17 18" key="1">
    <citation type="submission" date="2013-10" db="EMBL/GenBank/DDBJ databases">
        <title>Whole Genome Shotgun Sequence of Photorhabdus temperata J3.</title>
        <authorList>
            <person name="Park G.-S."/>
            <person name="Hong S.-J."/>
            <person name="Shin J.-H."/>
        </authorList>
    </citation>
    <scope>NUCLEOTIDE SEQUENCE [LARGE SCALE GENOMIC DNA]</scope>
    <source>
        <strain evidence="17 18">J3</strain>
    </source>
</reference>
<dbReference type="SMART" id="SM00437">
    <property type="entry name" value="TOP1Ac"/>
    <property type="match status" value="1"/>
</dbReference>
<dbReference type="PATRIC" id="fig|1389415.4.peg.226"/>
<comment type="catalytic activity">
    <reaction evidence="1">
        <text>ATP-independent breakage of single-stranded DNA, followed by passage and rejoining.</text>
        <dbReference type="EC" id="5.6.2.1"/>
    </reaction>
</comment>
<keyword evidence="7" id="KW-0862">Zinc</keyword>
<dbReference type="InterPro" id="IPR013824">
    <property type="entry name" value="Topo_IA_cen_sub1"/>
</dbReference>
<dbReference type="InterPro" id="IPR003601">
    <property type="entry name" value="Topo_IA_2"/>
</dbReference>
<sequence length="755" mass="85102">MRLFIAEKPNLAQVIAQALGNHEYKEGYIKCGNDVVSYCVGHLIKIAPPEEYNPAYKEWRRDTLPMKLRPVKYVVNDKTADQFAVLARLISQADEIVHAGDPDEEGQLIVDEVLQYCCNTALVKRLLINDLNPETARKALQNMRDNSEFAGLSKRAYARNVADYLYGIPVTRAYTIAGREKGHNEVISVGRVQTPILGMIVRRFVANQNHKESWYWQVQAQIKGENATIPASLVVPEDAPVDDKGRIIQESYAHDIVELCRGKKTTVTNAKVEDKTKAVPLPFALLDLQAKMNRLYDFSPEKTLKITQDLREKYKAITYNRSDCRYLSTEQFVEAPQTLSAISAAFADLSKFFEQTDSTKKSRAFNDSKITAHTAIIPTAKQVDVSSMTADEQKVYRAIVEQYLAQFLPEKGFQSALAEFDIGGYQFRKRAIRNTVPGWSALLTDKEEERGEQDNGGVFDELVKLRKGDTLECSSVDALREKTAPLLLYTIASLLEDLRRVARYVEDPRIKQLLLDRDEDKDDQEQGGIGTPATRGSILSLLQDRGFFFIDKKKVIPSPLGLSFIQALPPIMTMPDMTALWHEQQKMIETGELDVDNFLDELEKFVAFQVENVDVSGLKITVHPCGCGGSYMRRKGEKGTFWGCNNYPECRNVVPDRNGQPDFTAQNFDAKCPKCSSKMKLNSKACNCTNENCKFVVWGTQFNKALTIIQISDLLNKVKTREIKGFKTKAGKKFDAALQLEKDGSITPVFSNKRK</sequence>
<dbReference type="InterPro" id="IPR006171">
    <property type="entry name" value="TOPRIM_dom"/>
</dbReference>